<feature type="domain" description="Plastocyanin-like" evidence="5">
    <location>
        <begin position="47"/>
        <end position="158"/>
    </location>
</feature>
<evidence type="ECO:0000256" key="2">
    <source>
        <dbReference type="ARBA" id="ARBA00023002"/>
    </source>
</evidence>
<dbReference type="GO" id="GO:0030288">
    <property type="term" value="C:outer membrane-bounded periplasmic space"/>
    <property type="evidence" value="ECO:0007669"/>
    <property type="project" value="TreeGrafter"/>
</dbReference>
<feature type="domain" description="Plastocyanin-like" evidence="4">
    <location>
        <begin position="357"/>
        <end position="459"/>
    </location>
</feature>
<dbReference type="Proteomes" id="UP000564885">
    <property type="component" value="Unassembled WGS sequence"/>
</dbReference>
<evidence type="ECO:0000259" key="4">
    <source>
        <dbReference type="Pfam" id="PF07731"/>
    </source>
</evidence>
<dbReference type="GO" id="GO:0005507">
    <property type="term" value="F:copper ion binding"/>
    <property type="evidence" value="ECO:0007669"/>
    <property type="project" value="InterPro"/>
</dbReference>
<dbReference type="GO" id="GO:0016491">
    <property type="term" value="F:oxidoreductase activity"/>
    <property type="evidence" value="ECO:0007669"/>
    <property type="project" value="UniProtKB-KW"/>
</dbReference>
<evidence type="ECO:0000313" key="6">
    <source>
        <dbReference type="EMBL" id="NNM71911.1"/>
    </source>
</evidence>
<dbReference type="SUPFAM" id="SSF49503">
    <property type="entry name" value="Cupredoxins"/>
    <property type="match status" value="3"/>
</dbReference>
<comment type="caution">
    <text evidence="6">The sequence shown here is derived from an EMBL/GenBank/DDBJ whole genome shotgun (WGS) entry which is preliminary data.</text>
</comment>
<keyword evidence="7" id="KW-1185">Reference proteome</keyword>
<dbReference type="InterPro" id="IPR001117">
    <property type="entry name" value="Cu-oxidase_2nd"/>
</dbReference>
<dbReference type="Pfam" id="PF07732">
    <property type="entry name" value="Cu-oxidase_3"/>
    <property type="match status" value="1"/>
</dbReference>
<dbReference type="InterPro" id="IPR011707">
    <property type="entry name" value="Cu-oxidase-like_N"/>
</dbReference>
<dbReference type="PROSITE" id="PS51318">
    <property type="entry name" value="TAT"/>
    <property type="match status" value="1"/>
</dbReference>
<dbReference type="RefSeq" id="WP_171217437.1">
    <property type="nucleotide sequence ID" value="NZ_JABEPP010000002.1"/>
</dbReference>
<dbReference type="InterPro" id="IPR033138">
    <property type="entry name" value="Cu_oxidase_CS"/>
</dbReference>
<keyword evidence="2" id="KW-0560">Oxidoreductase</keyword>
<proteinExistence type="predicted"/>
<dbReference type="InterPro" id="IPR045087">
    <property type="entry name" value="Cu-oxidase_fam"/>
</dbReference>
<dbReference type="PROSITE" id="PS00079">
    <property type="entry name" value="MULTICOPPER_OXIDASE1"/>
    <property type="match status" value="1"/>
</dbReference>
<accession>A0A849I3J4</accession>
<evidence type="ECO:0000313" key="7">
    <source>
        <dbReference type="Proteomes" id="UP000564885"/>
    </source>
</evidence>
<protein>
    <submittedName>
        <fullName evidence="6">Multicopper oxidase family protein</fullName>
    </submittedName>
</protein>
<dbReference type="EMBL" id="JABEPP010000002">
    <property type="protein sequence ID" value="NNM71911.1"/>
    <property type="molecule type" value="Genomic_DNA"/>
</dbReference>
<evidence type="ECO:0000256" key="1">
    <source>
        <dbReference type="ARBA" id="ARBA00022723"/>
    </source>
</evidence>
<dbReference type="InterPro" id="IPR011706">
    <property type="entry name" value="Cu-oxidase_C"/>
</dbReference>
<keyword evidence="1" id="KW-0479">Metal-binding</keyword>
<dbReference type="InterPro" id="IPR006311">
    <property type="entry name" value="TAT_signal"/>
</dbReference>
<organism evidence="6 7">
    <name type="scientific">Enterovirga aerilata</name>
    <dbReference type="NCBI Taxonomy" id="2730920"/>
    <lineage>
        <taxon>Bacteria</taxon>
        <taxon>Pseudomonadati</taxon>
        <taxon>Pseudomonadota</taxon>
        <taxon>Alphaproteobacteria</taxon>
        <taxon>Hyphomicrobiales</taxon>
        <taxon>Methylobacteriaceae</taxon>
        <taxon>Enterovirga</taxon>
    </lineage>
</organism>
<gene>
    <name evidence="6" type="ORF">HJG44_05800</name>
</gene>
<reference evidence="6 7" key="1">
    <citation type="submission" date="2020-04" db="EMBL/GenBank/DDBJ databases">
        <title>Enterovirga sp. isolate from soil.</title>
        <authorList>
            <person name="Chea S."/>
            <person name="Kim D.-U."/>
        </authorList>
    </citation>
    <scope>NUCLEOTIDE SEQUENCE [LARGE SCALE GENOMIC DNA]</scope>
    <source>
        <strain evidence="6 7">DB1703</strain>
    </source>
</reference>
<dbReference type="InterPro" id="IPR008972">
    <property type="entry name" value="Cupredoxin"/>
</dbReference>
<evidence type="ECO:0000259" key="5">
    <source>
        <dbReference type="Pfam" id="PF07732"/>
    </source>
</evidence>
<name>A0A849I3J4_9HYPH</name>
<dbReference type="Pfam" id="PF00394">
    <property type="entry name" value="Cu-oxidase"/>
    <property type="match status" value="1"/>
</dbReference>
<dbReference type="Gene3D" id="2.60.40.420">
    <property type="entry name" value="Cupredoxins - blue copper proteins"/>
    <property type="match status" value="3"/>
</dbReference>
<sequence>MTETYSLHRRAALAGLAASLVPLSARGQAAPSAAATLRAAPARRRLLPDGPEEAELWLFEGPSPVPVLRAKQGEDFAARLVNDTPAPLTLHWQGLRGPNAVDGVGGLTQEPVPPGGSFEYRFRPPDPGLILIRPMVPGRAGEAAGRGLCGLLVVEEREPPKVAADHALVLRDWRLERSGALAPFGAPMEAAIAGRLGNRLSLDGQDPPRRIEAPAGSQVRLRLANGSNARILRIRFDDLKVYVAAVDGQPTDRFEPLRASLPFPPGTRYDLLLELGPEAGRTGRVVAMLGDGVPLVEIAATAPAGEPVAPANLPLNPLLPPEIRLQNALRRDLAITGGATRGPSGEPVWSGEPGAIWKINGAAGGPGSPPLFTAKRGQPVVLALHNQTGFPQPIHLHGHVCRLLHALDDGWEPYWLDTVQIAEGRTARIAFLADNPGKWAIGSSVLERLDTGLWGWFEVT</sequence>
<feature type="domain" description="Plastocyanin-like" evidence="3">
    <location>
        <begin position="191"/>
        <end position="275"/>
    </location>
</feature>
<dbReference type="PANTHER" id="PTHR11709">
    <property type="entry name" value="MULTI-COPPER OXIDASE"/>
    <property type="match status" value="1"/>
</dbReference>
<dbReference type="AlphaFoldDB" id="A0A849I3J4"/>
<evidence type="ECO:0000259" key="3">
    <source>
        <dbReference type="Pfam" id="PF00394"/>
    </source>
</evidence>
<dbReference type="Pfam" id="PF07731">
    <property type="entry name" value="Cu-oxidase_2"/>
    <property type="match status" value="1"/>
</dbReference>
<dbReference type="PANTHER" id="PTHR11709:SF2">
    <property type="entry name" value="MULTICOPPER OXIDASE LPR1"/>
    <property type="match status" value="1"/>
</dbReference>